<protein>
    <recommendedName>
        <fullName evidence="4">Phage abortive infection protein</fullName>
    </recommendedName>
</protein>
<evidence type="ECO:0000256" key="1">
    <source>
        <dbReference type="SAM" id="Phobius"/>
    </source>
</evidence>
<keyword evidence="3" id="KW-1185">Reference proteome</keyword>
<accession>A0ABY6QPD3</accession>
<dbReference type="Proteomes" id="UP001164116">
    <property type="component" value="Chromosome"/>
</dbReference>
<feature type="transmembrane region" description="Helical" evidence="1">
    <location>
        <begin position="45"/>
        <end position="65"/>
    </location>
</feature>
<evidence type="ECO:0000313" key="2">
    <source>
        <dbReference type="EMBL" id="UZW21152.1"/>
    </source>
</evidence>
<keyword evidence="1" id="KW-0812">Transmembrane</keyword>
<keyword evidence="1" id="KW-1133">Transmembrane helix</keyword>
<proteinExistence type="predicted"/>
<keyword evidence="1" id="KW-0472">Membrane</keyword>
<reference evidence="2" key="1">
    <citation type="submission" date="2022-11" db="EMBL/GenBank/DDBJ databases">
        <title>Taxonomic description of a new Pseudomonas species.</title>
        <authorList>
            <person name="Tambong J.T."/>
        </authorList>
    </citation>
    <scope>NUCLEOTIDE SEQUENCE</scope>
    <source>
        <strain evidence="2">S1Bt42</strain>
    </source>
</reference>
<feature type="transmembrane region" description="Helical" evidence="1">
    <location>
        <begin position="77"/>
        <end position="98"/>
    </location>
</feature>
<sequence>MREAIAIVLVTFILGVSLFSMYRFFIEKGGRSSDENIPPISNALMVWLALVIAGLVLLSFVALYGRRLNLDNNIGQIGDFVGGLINPVLSFLALLVLLRTTLIQTGEARKTTDFMRQQQTILESEKFEATFFQLLDRAEKYCEIYLRTKSDENGKAKSKADKACEDILARREEFAGKSVKGQLKLAKAHVNAALEHDVFMNFFFRAARVVNFVNNSTIPDDDKASYLGVFRETLLPPERILFSNYIFFNYRHMRLLLRKWGVNHLREHGYVAKVVYDYYDSEKD</sequence>
<organism evidence="2 3">
    <name type="scientific">Pseudomonas quebecensis</name>
    <dbReference type="NCBI Taxonomy" id="2995174"/>
    <lineage>
        <taxon>Bacteria</taxon>
        <taxon>Pseudomonadati</taxon>
        <taxon>Pseudomonadota</taxon>
        <taxon>Gammaproteobacteria</taxon>
        <taxon>Pseudomonadales</taxon>
        <taxon>Pseudomonadaceae</taxon>
        <taxon>Pseudomonas</taxon>
    </lineage>
</organism>
<dbReference type="EMBL" id="CP112866">
    <property type="protein sequence ID" value="UZW21152.1"/>
    <property type="molecule type" value="Genomic_DNA"/>
</dbReference>
<name>A0ABY6QPD3_9PSED</name>
<gene>
    <name evidence="2" type="ORF">OSC50_12690</name>
</gene>
<feature type="transmembrane region" description="Helical" evidence="1">
    <location>
        <begin position="7"/>
        <end position="25"/>
    </location>
</feature>
<evidence type="ECO:0000313" key="3">
    <source>
        <dbReference type="Proteomes" id="UP001164116"/>
    </source>
</evidence>
<evidence type="ECO:0008006" key="4">
    <source>
        <dbReference type="Google" id="ProtNLM"/>
    </source>
</evidence>
<dbReference type="RefSeq" id="WP_266249157.1">
    <property type="nucleotide sequence ID" value="NZ_CP112866.1"/>
</dbReference>